<evidence type="ECO:0000313" key="4">
    <source>
        <dbReference type="EMBL" id="KAL2484028.1"/>
    </source>
</evidence>
<dbReference type="PANTHER" id="PTHR13780:SF39">
    <property type="entry name" value="CBS DOMAIN-CONTAINING PROTEIN CBSX5-LIKE"/>
    <property type="match status" value="1"/>
</dbReference>
<keyword evidence="2" id="KW-0129">CBS domain</keyword>
<proteinExistence type="predicted"/>
<keyword evidence="5" id="KW-1185">Reference proteome</keyword>
<sequence>MAVSFLNREVSDLCLGKPALRWISVDATVSEALTALKRSQETYLSVWKCADESCICVGKICTADVICFLCIKENLANPFKALEDRVSEILPKGASIVRHLDPKSSLLEAIDCILEGAQNLVIPIQNQRSTYARKKFFNKPSSYCWITQEDVVRFLLNSIGVFSPIPTSTIESLNIIDRDIMTVHYHDPASSALNYISRALAEQTSVAVVDDEDRIIGEISPFALACCDETAAAAIATLSAGDLMAYIDYGGPPEDLVETVKMRLEERNFGAMLELMEECSHSTMLSSCSSCSSEDEFRSVSGSGSSTRHGKSGRYFPARSSEAILCNPRSSLVAVMIQALAHRVCCVWVVEEDHTLVGAVTLTGMLKVFRSVAGDHKQERDNFFRQ</sequence>
<evidence type="ECO:0000313" key="5">
    <source>
        <dbReference type="Proteomes" id="UP001604277"/>
    </source>
</evidence>
<dbReference type="InterPro" id="IPR000644">
    <property type="entry name" value="CBS_dom"/>
</dbReference>
<dbReference type="SUPFAM" id="SSF54631">
    <property type="entry name" value="CBS-domain pair"/>
    <property type="match status" value="1"/>
</dbReference>
<dbReference type="AlphaFoldDB" id="A0ABD1R8B6"/>
<evidence type="ECO:0000256" key="1">
    <source>
        <dbReference type="ARBA" id="ARBA00022737"/>
    </source>
</evidence>
<gene>
    <name evidence="4" type="ORF">Fot_45472</name>
</gene>
<evidence type="ECO:0000259" key="3">
    <source>
        <dbReference type="Pfam" id="PF00571"/>
    </source>
</evidence>
<keyword evidence="1" id="KW-0677">Repeat</keyword>
<dbReference type="PANTHER" id="PTHR13780">
    <property type="entry name" value="AMP-ACTIVATED PROTEIN KINASE, GAMMA REGULATORY SUBUNIT"/>
    <property type="match status" value="1"/>
</dbReference>
<dbReference type="Proteomes" id="UP001604277">
    <property type="component" value="Unassembled WGS sequence"/>
</dbReference>
<reference evidence="5" key="1">
    <citation type="submission" date="2024-07" db="EMBL/GenBank/DDBJ databases">
        <title>Two chromosome-level genome assemblies of Korean endemic species Abeliophyllum distichum and Forsythia ovata (Oleaceae).</title>
        <authorList>
            <person name="Jang H."/>
        </authorList>
    </citation>
    <scope>NUCLEOTIDE SEQUENCE [LARGE SCALE GENOMIC DNA]</scope>
</reference>
<protein>
    <submittedName>
        <fullName evidence="4">CBS domain-containing protein CBSX5</fullName>
    </submittedName>
</protein>
<accession>A0ABD1R8B6</accession>
<organism evidence="4 5">
    <name type="scientific">Forsythia ovata</name>
    <dbReference type="NCBI Taxonomy" id="205694"/>
    <lineage>
        <taxon>Eukaryota</taxon>
        <taxon>Viridiplantae</taxon>
        <taxon>Streptophyta</taxon>
        <taxon>Embryophyta</taxon>
        <taxon>Tracheophyta</taxon>
        <taxon>Spermatophyta</taxon>
        <taxon>Magnoliopsida</taxon>
        <taxon>eudicotyledons</taxon>
        <taxon>Gunneridae</taxon>
        <taxon>Pentapetalae</taxon>
        <taxon>asterids</taxon>
        <taxon>lamiids</taxon>
        <taxon>Lamiales</taxon>
        <taxon>Oleaceae</taxon>
        <taxon>Forsythieae</taxon>
        <taxon>Forsythia</taxon>
    </lineage>
</organism>
<dbReference type="InterPro" id="IPR046342">
    <property type="entry name" value="CBS_dom_sf"/>
</dbReference>
<name>A0ABD1R8B6_9LAMI</name>
<dbReference type="EMBL" id="JBFOLJ010000013">
    <property type="protein sequence ID" value="KAL2484028.1"/>
    <property type="molecule type" value="Genomic_DNA"/>
</dbReference>
<dbReference type="InterPro" id="IPR050511">
    <property type="entry name" value="AMPK_gamma/SDS23_families"/>
</dbReference>
<evidence type="ECO:0000256" key="2">
    <source>
        <dbReference type="ARBA" id="ARBA00023122"/>
    </source>
</evidence>
<feature type="domain" description="CBS" evidence="3">
    <location>
        <begin position="175"/>
        <end position="220"/>
    </location>
</feature>
<comment type="caution">
    <text evidence="4">The sequence shown here is derived from an EMBL/GenBank/DDBJ whole genome shotgun (WGS) entry which is preliminary data.</text>
</comment>
<dbReference type="Pfam" id="PF00571">
    <property type="entry name" value="CBS"/>
    <property type="match status" value="1"/>
</dbReference>